<dbReference type="HOGENOM" id="CLU_056788_10_0_5"/>
<evidence type="ECO:0000313" key="2">
    <source>
        <dbReference type="EMBL" id="CDN51649.1"/>
    </source>
</evidence>
<organism evidence="3 5">
    <name type="scientific">Neorhizobium galegae bv. orientalis str. HAMBI 540</name>
    <dbReference type="NCBI Taxonomy" id="1028800"/>
    <lineage>
        <taxon>Bacteria</taxon>
        <taxon>Pseudomonadati</taxon>
        <taxon>Pseudomonadota</taxon>
        <taxon>Alphaproteobacteria</taxon>
        <taxon>Hyphomicrobiales</taxon>
        <taxon>Rhizobiaceae</taxon>
        <taxon>Rhizobium/Agrobacterium group</taxon>
        <taxon>Neorhizobium</taxon>
    </lineage>
</organism>
<dbReference type="InterPro" id="IPR047655">
    <property type="entry name" value="Transpos_IS630-like"/>
</dbReference>
<dbReference type="NCBIfam" id="NF033545">
    <property type="entry name" value="transpos_IS630"/>
    <property type="match status" value="1"/>
</dbReference>
<evidence type="ECO:0000313" key="4">
    <source>
        <dbReference type="EMBL" id="CDN51697.1"/>
    </source>
</evidence>
<dbReference type="EMBL" id="HG938354">
    <property type="protein sequence ID" value="CDN51666.1"/>
    <property type="molecule type" value="Genomic_DNA"/>
</dbReference>
<name>A0A068T0T6_NEOGA</name>
<dbReference type="EMBL" id="HG938354">
    <property type="protein sequence ID" value="CDN51697.1"/>
    <property type="molecule type" value="Genomic_DNA"/>
</dbReference>
<protein>
    <submittedName>
        <fullName evidence="3">ISRm2011-2 transposase protein</fullName>
    </submittedName>
</protein>
<dbReference type="PANTHER" id="PTHR46564">
    <property type="entry name" value="TRANSPOSASE"/>
    <property type="match status" value="1"/>
</dbReference>
<dbReference type="Proteomes" id="UP000028181">
    <property type="component" value="Plasmid pHAMBI540a"/>
</dbReference>
<gene>
    <name evidence="2" type="ORF">RG540_PA09730</name>
    <name evidence="3" type="ORF">RG540_PA09900</name>
    <name evidence="4" type="ORF">RG540_PA10210</name>
</gene>
<dbReference type="KEGG" id="ngg:RG540_PA10210"/>
<evidence type="ECO:0000259" key="1">
    <source>
        <dbReference type="Pfam" id="PF13358"/>
    </source>
</evidence>
<keyword evidence="3" id="KW-0614">Plasmid</keyword>
<dbReference type="KEGG" id="ngg:RG540_PA09900"/>
<feature type="domain" description="Tc1-like transposase DDE" evidence="1">
    <location>
        <begin position="69"/>
        <end position="150"/>
    </location>
</feature>
<dbReference type="Gene3D" id="3.30.420.10">
    <property type="entry name" value="Ribonuclease H-like superfamily/Ribonuclease H"/>
    <property type="match status" value="1"/>
</dbReference>
<dbReference type="AlphaFoldDB" id="A0A068T0T6"/>
<dbReference type="PANTHER" id="PTHR46564:SF1">
    <property type="entry name" value="TRANSPOSASE"/>
    <property type="match status" value="1"/>
</dbReference>
<dbReference type="KEGG" id="ngg:RG540_PA09730"/>
<geneLocation type="plasmid" evidence="3">
    <name>pHAMBI540a</name>
</geneLocation>
<sequence length="179" mass="20490">MRPEIARARELWTARRKPFFNKGLARLVFIDETSTNTKLTKRSGWSARGQRYRTHSPFGSWKSQTFIAMNARIFEAWIETQLAPNLSPGDVVILDNVAFHKSERAEELVRAKGAWLLFLPPYSPDLNPIEMAFSKLKTLLRKRAARSFDAITQALGEICNLFSVTECRNYFKAAGYEAD</sequence>
<dbReference type="InterPro" id="IPR038717">
    <property type="entry name" value="Tc1-like_DDE_dom"/>
</dbReference>
<evidence type="ECO:0000313" key="3">
    <source>
        <dbReference type="EMBL" id="CDN51666.1"/>
    </source>
</evidence>
<dbReference type="EMBL" id="HG938354">
    <property type="protein sequence ID" value="CDN51649.1"/>
    <property type="molecule type" value="Genomic_DNA"/>
</dbReference>
<dbReference type="eggNOG" id="COG3335">
    <property type="taxonomic scope" value="Bacteria"/>
</dbReference>
<dbReference type="Pfam" id="PF13358">
    <property type="entry name" value="DDE_3"/>
    <property type="match status" value="1"/>
</dbReference>
<geneLocation type="plasmid" evidence="5">
    <name>II</name>
</geneLocation>
<reference evidence="3 5" key="1">
    <citation type="journal article" date="2014" name="BMC Genomics">
        <title>Genome sequencing of two Neorhizobium galegae strains reveals a noeT gene responsible for the unusual acetylation of the nodulation factors.</title>
        <authorList>
            <person name="Osterman J."/>
            <person name="Marsh J."/>
            <person name="Laine P.K."/>
            <person name="Zeng Z."/>
            <person name="Alatalo E."/>
            <person name="Sullivan J.T."/>
            <person name="Young J.P."/>
            <person name="Thomas-Oates J."/>
            <person name="Paulin L."/>
            <person name="Lindstrom K."/>
        </authorList>
    </citation>
    <scope>NUCLEOTIDE SEQUENCE</scope>
    <source>
        <strain evidence="3 5">HAMBI 540</strain>
        <plasmid evidence="3">pHAMBI540a</plasmid>
    </source>
</reference>
<evidence type="ECO:0000313" key="5">
    <source>
        <dbReference type="Proteomes" id="UP000028181"/>
    </source>
</evidence>
<dbReference type="GO" id="GO:0003676">
    <property type="term" value="F:nucleic acid binding"/>
    <property type="evidence" value="ECO:0007669"/>
    <property type="project" value="InterPro"/>
</dbReference>
<keyword evidence="5" id="KW-1185">Reference proteome</keyword>
<proteinExistence type="predicted"/>
<dbReference type="InterPro" id="IPR036397">
    <property type="entry name" value="RNaseH_sf"/>
</dbReference>
<dbReference type="PATRIC" id="fig|1028800.3.peg.5610"/>
<accession>A0A068T0T6</accession>